<dbReference type="SUPFAM" id="SSF53850">
    <property type="entry name" value="Periplasmic binding protein-like II"/>
    <property type="match status" value="1"/>
</dbReference>
<keyword evidence="2" id="KW-1185">Reference proteome</keyword>
<dbReference type="HOGENOM" id="CLU_064076_1_2_6"/>
<dbReference type="Gene3D" id="3.40.190.10">
    <property type="entry name" value="Periplasmic binding protein-like II"/>
    <property type="match status" value="2"/>
</dbReference>
<organism evidence="1 2">
    <name type="scientific">Hahella chejuensis (strain KCTC 2396)</name>
    <dbReference type="NCBI Taxonomy" id="349521"/>
    <lineage>
        <taxon>Bacteria</taxon>
        <taxon>Pseudomonadati</taxon>
        <taxon>Pseudomonadota</taxon>
        <taxon>Gammaproteobacteria</taxon>
        <taxon>Oceanospirillales</taxon>
        <taxon>Hahellaceae</taxon>
        <taxon>Hahella</taxon>
    </lineage>
</organism>
<sequence length="258" mass="29077">MKSQSKSGINPLTRLLAAGLTWMLIHSVPVLAEGEKIQVLAYAQPPFMELRNERPAGLAIDILNMLFQRAEVDYSVLFLPPKRAYVTALSEPNNCVLAIERSQAREALFHWVSPILITRHGFYSNLTDNYNIRTLNDAKPLVIGSYLGSGVGEYLEKLGFNVDLTSSNDLNIRKLQLKRVNLWASDTVSAAVSINQSSLPIKLEHVFLTTLRAMGCNLSTPPKLVERLQNELKSMYQDQSIQQLYRNYLGQDVDWLNN</sequence>
<protein>
    <submittedName>
        <fullName evidence="1">ABC-type amino acid transport/signal transduction systems, periplasmic component/domain</fullName>
    </submittedName>
</protein>
<dbReference type="EMBL" id="CP000155">
    <property type="protein sequence ID" value="ABC28325.1"/>
    <property type="molecule type" value="Genomic_DNA"/>
</dbReference>
<evidence type="ECO:0000313" key="2">
    <source>
        <dbReference type="Proteomes" id="UP000000238"/>
    </source>
</evidence>
<reference evidence="1 2" key="1">
    <citation type="journal article" date="2005" name="Nucleic Acids Res.">
        <title>Genomic blueprint of Hahella chejuensis, a marine microbe producing an algicidal agent.</title>
        <authorList>
            <person name="Jeong H."/>
            <person name="Yim J.H."/>
            <person name="Lee C."/>
            <person name="Choi S.-H."/>
            <person name="Park Y.K."/>
            <person name="Yoon S.H."/>
            <person name="Hur C.-G."/>
            <person name="Kang H.-Y."/>
            <person name="Kim D."/>
            <person name="Lee H.H."/>
            <person name="Park K.H."/>
            <person name="Park S.-H."/>
            <person name="Park H.-S."/>
            <person name="Lee H.K."/>
            <person name="Oh T.K."/>
            <person name="Kim J.F."/>
        </authorList>
    </citation>
    <scope>NUCLEOTIDE SEQUENCE [LARGE SCALE GENOMIC DNA]</scope>
    <source>
        <strain evidence="1 2">KCTC 2396</strain>
    </source>
</reference>
<dbReference type="OrthoDB" id="8587856at2"/>
<dbReference type="AlphaFoldDB" id="Q2SLZ9"/>
<dbReference type="PANTHER" id="PTHR38834">
    <property type="entry name" value="PERIPLASMIC SUBSTRATE BINDING PROTEIN FAMILY 3"/>
    <property type="match status" value="1"/>
</dbReference>
<gene>
    <name evidence="1" type="ordered locus">HCH_01467</name>
</gene>
<dbReference type="PANTHER" id="PTHR38834:SF3">
    <property type="entry name" value="SOLUTE-BINDING PROTEIN FAMILY 3_N-TERMINAL DOMAIN-CONTAINING PROTEIN"/>
    <property type="match status" value="1"/>
</dbReference>
<dbReference type="RefSeq" id="WP_011395398.1">
    <property type="nucleotide sequence ID" value="NC_007645.1"/>
</dbReference>
<dbReference type="STRING" id="349521.HCH_01467"/>
<dbReference type="KEGG" id="hch:HCH_01467"/>
<name>Q2SLZ9_HAHCH</name>
<proteinExistence type="predicted"/>
<dbReference type="Proteomes" id="UP000000238">
    <property type="component" value="Chromosome"/>
</dbReference>
<evidence type="ECO:0000313" key="1">
    <source>
        <dbReference type="EMBL" id="ABC28325.1"/>
    </source>
</evidence>
<accession>Q2SLZ9</accession>
<dbReference type="eggNOG" id="COG0834">
    <property type="taxonomic scope" value="Bacteria"/>
</dbReference>